<evidence type="ECO:0000313" key="2">
    <source>
        <dbReference type="Proteomes" id="UP001153636"/>
    </source>
</evidence>
<sequence length="160" mass="18057">MDLNRSEVSSKKSSASIVKMNASEALKKCNDANNWNVVNRRRKRNIVVGNNTIEIMKGERKHVSLHVDRINIDTTINDLESILIKNFPEVKCEKLNSLRLEIYSSFKVTILEIPQGSSLGPILLLIIINDLCDNLNCKGSTFTDDCNLYYSILNLECVAL</sequence>
<organism evidence="1 2">
    <name type="scientific">Psylliodes chrysocephalus</name>
    <dbReference type="NCBI Taxonomy" id="3402493"/>
    <lineage>
        <taxon>Eukaryota</taxon>
        <taxon>Metazoa</taxon>
        <taxon>Ecdysozoa</taxon>
        <taxon>Arthropoda</taxon>
        <taxon>Hexapoda</taxon>
        <taxon>Insecta</taxon>
        <taxon>Pterygota</taxon>
        <taxon>Neoptera</taxon>
        <taxon>Endopterygota</taxon>
        <taxon>Coleoptera</taxon>
        <taxon>Polyphaga</taxon>
        <taxon>Cucujiformia</taxon>
        <taxon>Chrysomeloidea</taxon>
        <taxon>Chrysomelidae</taxon>
        <taxon>Galerucinae</taxon>
        <taxon>Alticini</taxon>
        <taxon>Psylliodes</taxon>
    </lineage>
</organism>
<dbReference type="Proteomes" id="UP001153636">
    <property type="component" value="Chromosome 2"/>
</dbReference>
<evidence type="ECO:0008006" key="3">
    <source>
        <dbReference type="Google" id="ProtNLM"/>
    </source>
</evidence>
<evidence type="ECO:0000313" key="1">
    <source>
        <dbReference type="EMBL" id="CAH1105839.1"/>
    </source>
</evidence>
<dbReference type="EMBL" id="OV651814">
    <property type="protein sequence ID" value="CAH1105839.1"/>
    <property type="molecule type" value="Genomic_DNA"/>
</dbReference>
<dbReference type="AlphaFoldDB" id="A0A9P0CPA8"/>
<dbReference type="OrthoDB" id="6781724at2759"/>
<reference evidence="1" key="1">
    <citation type="submission" date="2022-01" db="EMBL/GenBank/DDBJ databases">
        <authorList>
            <person name="King R."/>
        </authorList>
    </citation>
    <scope>NUCLEOTIDE SEQUENCE</scope>
</reference>
<proteinExistence type="predicted"/>
<name>A0A9P0CPA8_9CUCU</name>
<gene>
    <name evidence="1" type="ORF">PSYICH_LOCUS7209</name>
</gene>
<accession>A0A9P0CPA8</accession>
<protein>
    <recommendedName>
        <fullName evidence="3">Reverse transcriptase domain-containing protein</fullName>
    </recommendedName>
</protein>
<keyword evidence="2" id="KW-1185">Reference proteome</keyword>